<evidence type="ECO:0008006" key="4">
    <source>
        <dbReference type="Google" id="ProtNLM"/>
    </source>
</evidence>
<proteinExistence type="predicted"/>
<feature type="region of interest" description="Disordered" evidence="1">
    <location>
        <begin position="285"/>
        <end position="360"/>
    </location>
</feature>
<accession>A0A1H7ZZT3</accession>
<dbReference type="EMBL" id="FOAP01000020">
    <property type="protein sequence ID" value="SEM63098.1"/>
    <property type="molecule type" value="Genomic_DNA"/>
</dbReference>
<evidence type="ECO:0000313" key="2">
    <source>
        <dbReference type="EMBL" id="SEM63098.1"/>
    </source>
</evidence>
<organism evidence="2 3">
    <name type="scientific">Stigmatella aurantiaca</name>
    <dbReference type="NCBI Taxonomy" id="41"/>
    <lineage>
        <taxon>Bacteria</taxon>
        <taxon>Pseudomonadati</taxon>
        <taxon>Myxococcota</taxon>
        <taxon>Myxococcia</taxon>
        <taxon>Myxococcales</taxon>
        <taxon>Cystobacterineae</taxon>
        <taxon>Archangiaceae</taxon>
        <taxon>Stigmatella</taxon>
    </lineage>
</organism>
<dbReference type="PROSITE" id="PS51257">
    <property type="entry name" value="PROKAR_LIPOPROTEIN"/>
    <property type="match status" value="1"/>
</dbReference>
<feature type="non-terminal residue" evidence="2">
    <location>
        <position position="360"/>
    </location>
</feature>
<protein>
    <recommendedName>
        <fullName evidence="4">Lipoprotein</fullName>
    </recommendedName>
</protein>
<evidence type="ECO:0000256" key="1">
    <source>
        <dbReference type="SAM" id="MobiDB-lite"/>
    </source>
</evidence>
<keyword evidence="3" id="KW-1185">Reference proteome</keyword>
<feature type="compositionally biased region" description="Gly residues" evidence="1">
    <location>
        <begin position="325"/>
        <end position="350"/>
    </location>
</feature>
<evidence type="ECO:0000313" key="3">
    <source>
        <dbReference type="Proteomes" id="UP000182719"/>
    </source>
</evidence>
<dbReference type="SUPFAM" id="SSF51126">
    <property type="entry name" value="Pectin lyase-like"/>
    <property type="match status" value="1"/>
</dbReference>
<dbReference type="InterPro" id="IPR011050">
    <property type="entry name" value="Pectin_lyase_fold/virulence"/>
</dbReference>
<feature type="compositionally biased region" description="Gly residues" evidence="1">
    <location>
        <begin position="299"/>
        <end position="312"/>
    </location>
</feature>
<name>A0A1H7ZZT3_STIAU</name>
<sequence>MLKTWKLRLGWTAMGAVLTTVGCFDFDKAQQACEGEGRCFPGDTDAGRPDAGYDCTPTRDTDEPDDTFEDSNCDGVDGLAAAGLFVDPASGTEGAAGTKEAPLKTLSEALQRLRDNTGPNRPSFLYLAQGTYPETGLVLDVPVSLHGGYNGAGNWLRNATNITRIQGGAVGLTVRNLPEDAGVVLDRLVVASSEPTTPGTPSIALHVLDSQAVRLRNDTLWAGRGALGQAGATGAQGFDGGVGTAGGNAEGATPGTVPGIAGESNCVGGGYSGGAGKVGTLGGTAGFNGDPGAPNPPFGGDGGTGGPGGQPSGTGRLISCEAASGGEGTPGAPGAGGPVGKGGTGWGSLQGGTWVATHGG</sequence>
<gene>
    <name evidence="2" type="ORF">SAMN05444354_1201</name>
</gene>
<dbReference type="AlphaFoldDB" id="A0A1H7ZZT3"/>
<dbReference type="Proteomes" id="UP000182719">
    <property type="component" value="Unassembled WGS sequence"/>
</dbReference>
<reference evidence="3" key="1">
    <citation type="submission" date="2016-10" db="EMBL/GenBank/DDBJ databases">
        <authorList>
            <person name="Varghese N."/>
            <person name="Submissions S."/>
        </authorList>
    </citation>
    <scope>NUCLEOTIDE SEQUENCE [LARGE SCALE GENOMIC DNA]</scope>
    <source>
        <strain evidence="3">DSM 17044</strain>
    </source>
</reference>